<dbReference type="CDD" id="cd03884">
    <property type="entry name" value="M20_bAS"/>
    <property type="match status" value="1"/>
</dbReference>
<dbReference type="GO" id="GO:0046872">
    <property type="term" value="F:metal ion binding"/>
    <property type="evidence" value="ECO:0007669"/>
    <property type="project" value="UniProtKB-KW"/>
</dbReference>
<dbReference type="PANTHER" id="PTHR32494">
    <property type="entry name" value="ALLANTOATE DEIMINASE-RELATED"/>
    <property type="match status" value="1"/>
</dbReference>
<protein>
    <submittedName>
        <fullName evidence="5">Allantoate amidohydrolase</fullName>
    </submittedName>
</protein>
<dbReference type="InterPro" id="IPR002933">
    <property type="entry name" value="Peptidase_M20"/>
</dbReference>
<dbReference type="InterPro" id="IPR010158">
    <property type="entry name" value="Amidase_Cbmase"/>
</dbReference>
<dbReference type="SUPFAM" id="SSF53187">
    <property type="entry name" value="Zn-dependent exopeptidases"/>
    <property type="match status" value="1"/>
</dbReference>
<sequence length="412" mass="44132">MAAVSDFIDGERLWQRLMQLARFGETAEGGVDRPALSETEIAARAQLVAWADEIGLDPYTDSLANLFLRLEGEDPNLPPLLIGSHIDSQPTGGRFDGVYGVLAALEVAEAFKSSGIVLKRAIEVVAWTNEEGSRFAPGMMGSAGYAGLRSVETIHALRDGAGTTAGEAIERVLAHDRNIPQRSLKRSAFGYIEAHIEQGPILENLGIPLGIVTGIQGKRTFRVTVKGEENHAGTSPRSVRKDALVTAIAIIDALQKAVWDREDVVRFTIGHFAVSPNAPSVVPARVEFSIDLRHPDADTLIRLGDLVAPIAKGHTGPCAVEVTQLLHDAPLVFAEEMRDLLARVASASNFPAIEIASGAGHDARHLHAICPTGMLFIPCWKGVSHHPSERIESDHALAGAKVLAQAVERLVG</sequence>
<feature type="binding site" evidence="3">
    <location>
        <position position="85"/>
    </location>
    <ligand>
        <name>Zn(2+)</name>
        <dbReference type="ChEBI" id="CHEBI:29105"/>
        <label>1</label>
    </ligand>
</feature>
<dbReference type="InterPro" id="IPR036264">
    <property type="entry name" value="Bact_exopeptidase_dim_dom"/>
</dbReference>
<keyword evidence="3" id="KW-0862">Zinc</keyword>
<dbReference type="Gene3D" id="3.30.70.360">
    <property type="match status" value="1"/>
</dbReference>
<dbReference type="eggNOG" id="COG0624">
    <property type="taxonomic scope" value="Bacteria"/>
</dbReference>
<evidence type="ECO:0000259" key="4">
    <source>
        <dbReference type="Pfam" id="PF07687"/>
    </source>
</evidence>
<keyword evidence="6" id="KW-1185">Reference proteome</keyword>
<feature type="binding site" evidence="3">
    <location>
        <position position="131"/>
    </location>
    <ligand>
        <name>Zn(2+)</name>
        <dbReference type="ChEBI" id="CHEBI:29105"/>
        <label>2</label>
    </ligand>
</feature>
<gene>
    <name evidence="5" type="ORF">NA8A_23252</name>
</gene>
<comment type="similarity">
    <text evidence="1">Belongs to the peptidase M20 family.</text>
</comment>
<keyword evidence="3" id="KW-0479">Metal-binding</keyword>
<dbReference type="EMBL" id="AMSI01000031">
    <property type="protein sequence ID" value="EKF39974.1"/>
    <property type="molecule type" value="Genomic_DNA"/>
</dbReference>
<dbReference type="PATRIC" id="fig|1231190.3.peg.4790"/>
<organism evidence="5 6">
    <name type="scientific">Nitratireductor indicus C115</name>
    <dbReference type="NCBI Taxonomy" id="1231190"/>
    <lineage>
        <taxon>Bacteria</taxon>
        <taxon>Pseudomonadati</taxon>
        <taxon>Pseudomonadota</taxon>
        <taxon>Alphaproteobacteria</taxon>
        <taxon>Hyphomicrobiales</taxon>
        <taxon>Phyllobacteriaceae</taxon>
        <taxon>Nitratireductor</taxon>
    </lineage>
</organism>
<keyword evidence="2 5" id="KW-0378">Hydrolase</keyword>
<dbReference type="RefSeq" id="WP_009452887.1">
    <property type="nucleotide sequence ID" value="NZ_AMSI01000031.1"/>
</dbReference>
<dbReference type="GO" id="GO:0016813">
    <property type="term" value="F:hydrolase activity, acting on carbon-nitrogen (but not peptide) bonds, in linear amidines"/>
    <property type="evidence" value="ECO:0007669"/>
    <property type="project" value="InterPro"/>
</dbReference>
<dbReference type="PIRSF" id="PIRSF001235">
    <property type="entry name" value="Amidase_carbamoylase"/>
    <property type="match status" value="1"/>
</dbReference>
<feature type="binding site" evidence="3">
    <location>
        <position position="96"/>
    </location>
    <ligand>
        <name>Zn(2+)</name>
        <dbReference type="ChEBI" id="CHEBI:29105"/>
        <label>2</label>
    </ligand>
</feature>
<dbReference type="Gene3D" id="3.40.630.10">
    <property type="entry name" value="Zn peptidases"/>
    <property type="match status" value="1"/>
</dbReference>
<dbReference type="Pfam" id="PF07687">
    <property type="entry name" value="M20_dimer"/>
    <property type="match status" value="1"/>
</dbReference>
<evidence type="ECO:0000256" key="3">
    <source>
        <dbReference type="PIRSR" id="PIRSR001235-1"/>
    </source>
</evidence>
<dbReference type="OrthoDB" id="9808195at2"/>
<name>K2NQ33_9HYPH</name>
<dbReference type="NCBIfam" id="TIGR01879">
    <property type="entry name" value="hydantase"/>
    <property type="match status" value="1"/>
</dbReference>
<evidence type="ECO:0000313" key="5">
    <source>
        <dbReference type="EMBL" id="EKF39974.1"/>
    </source>
</evidence>
<dbReference type="Proteomes" id="UP000007374">
    <property type="component" value="Unassembled WGS sequence"/>
</dbReference>
<accession>K2NQ33</accession>
<reference evidence="5 6" key="1">
    <citation type="journal article" date="2012" name="J. Bacteriol.">
        <title>Genome Sequence of Nitratireductor indicus Type Strain C115.</title>
        <authorList>
            <person name="Lai Q."/>
            <person name="Li G."/>
            <person name="Yu Z."/>
            <person name="Shao Z."/>
        </authorList>
    </citation>
    <scope>NUCLEOTIDE SEQUENCE [LARGE SCALE GENOMIC DNA]</scope>
    <source>
        <strain evidence="5 6">C115</strain>
    </source>
</reference>
<comment type="cofactor">
    <cofactor evidence="3">
        <name>Zn(2+)</name>
        <dbReference type="ChEBI" id="CHEBI:29105"/>
    </cofactor>
    <text evidence="3">Binds 2 Zn(2+) ions per subunit.</text>
</comment>
<dbReference type="InterPro" id="IPR011650">
    <property type="entry name" value="Peptidase_M20_dimer"/>
</dbReference>
<proteinExistence type="inferred from homology"/>
<comment type="caution">
    <text evidence="5">The sequence shown here is derived from an EMBL/GenBank/DDBJ whole genome shotgun (WGS) entry which is preliminary data.</text>
</comment>
<feature type="binding site" evidence="3">
    <location>
        <position position="96"/>
    </location>
    <ligand>
        <name>Zn(2+)</name>
        <dbReference type="ChEBI" id="CHEBI:29105"/>
        <label>1</label>
    </ligand>
</feature>
<evidence type="ECO:0000256" key="1">
    <source>
        <dbReference type="ARBA" id="ARBA00006153"/>
    </source>
</evidence>
<dbReference type="AlphaFoldDB" id="K2NQ33"/>
<feature type="binding site" evidence="3">
    <location>
        <position position="195"/>
    </location>
    <ligand>
        <name>Zn(2+)</name>
        <dbReference type="ChEBI" id="CHEBI:29105"/>
        <label>1</label>
    </ligand>
</feature>
<evidence type="ECO:0000256" key="2">
    <source>
        <dbReference type="ARBA" id="ARBA00022801"/>
    </source>
</evidence>
<dbReference type="STRING" id="721133.SAMN05216176_1243"/>
<feature type="domain" description="Peptidase M20 dimerisation" evidence="4">
    <location>
        <begin position="214"/>
        <end position="308"/>
    </location>
</feature>
<evidence type="ECO:0000313" key="6">
    <source>
        <dbReference type="Proteomes" id="UP000007374"/>
    </source>
</evidence>
<dbReference type="Pfam" id="PF01546">
    <property type="entry name" value="Peptidase_M20"/>
    <property type="match status" value="1"/>
</dbReference>
<dbReference type="PANTHER" id="PTHR32494:SF5">
    <property type="entry name" value="ALLANTOATE AMIDOHYDROLASE"/>
    <property type="match status" value="1"/>
</dbReference>
<dbReference type="SUPFAM" id="SSF55031">
    <property type="entry name" value="Bacterial exopeptidase dimerisation domain"/>
    <property type="match status" value="1"/>
</dbReference>
<feature type="binding site" evidence="3">
    <location>
        <position position="385"/>
    </location>
    <ligand>
        <name>Zn(2+)</name>
        <dbReference type="ChEBI" id="CHEBI:29105"/>
        <label>2</label>
    </ligand>
</feature>